<accession>A0A840PZF2</accession>
<keyword evidence="6 9" id="KW-0560">Oxidoreductase</keyword>
<keyword evidence="12" id="KW-1185">Reference proteome</keyword>
<dbReference type="PROSITE" id="PS00086">
    <property type="entry name" value="CYTOCHROME_P450"/>
    <property type="match status" value="1"/>
</dbReference>
<evidence type="ECO:0000313" key="11">
    <source>
        <dbReference type="EMBL" id="MBB5153120.1"/>
    </source>
</evidence>
<dbReference type="PANTHER" id="PTHR46696:SF6">
    <property type="entry name" value="P450, PUTATIVE (EUROFUNG)-RELATED"/>
    <property type="match status" value="1"/>
</dbReference>
<keyword evidence="4 9" id="KW-0349">Heme</keyword>
<evidence type="ECO:0000256" key="9">
    <source>
        <dbReference type="RuleBase" id="RU000461"/>
    </source>
</evidence>
<dbReference type="SUPFAM" id="SSF48264">
    <property type="entry name" value="Cytochrome P450"/>
    <property type="match status" value="1"/>
</dbReference>
<feature type="transmembrane region" description="Helical" evidence="10">
    <location>
        <begin position="221"/>
        <end position="245"/>
    </location>
</feature>
<dbReference type="EMBL" id="JACHIW010000001">
    <property type="protein sequence ID" value="MBB5153120.1"/>
    <property type="molecule type" value="Genomic_DNA"/>
</dbReference>
<keyword evidence="10" id="KW-1133">Transmembrane helix</keyword>
<gene>
    <name evidence="11" type="ORF">BJ970_000654</name>
</gene>
<dbReference type="GO" id="GO:0020037">
    <property type="term" value="F:heme binding"/>
    <property type="evidence" value="ECO:0007669"/>
    <property type="project" value="InterPro"/>
</dbReference>
<keyword evidence="5 9" id="KW-0479">Metal-binding</keyword>
<dbReference type="InterPro" id="IPR017972">
    <property type="entry name" value="Cyt_P450_CS"/>
</dbReference>
<dbReference type="Proteomes" id="UP000584374">
    <property type="component" value="Unassembled WGS sequence"/>
</dbReference>
<comment type="caution">
    <text evidence="11">The sequence shown here is derived from an EMBL/GenBank/DDBJ whole genome shotgun (WGS) entry which is preliminary data.</text>
</comment>
<evidence type="ECO:0000256" key="1">
    <source>
        <dbReference type="ARBA" id="ARBA00004496"/>
    </source>
</evidence>
<evidence type="ECO:0000256" key="4">
    <source>
        <dbReference type="ARBA" id="ARBA00022617"/>
    </source>
</evidence>
<evidence type="ECO:0000256" key="3">
    <source>
        <dbReference type="ARBA" id="ARBA00022490"/>
    </source>
</evidence>
<comment type="similarity">
    <text evidence="2 9">Belongs to the cytochrome P450 family.</text>
</comment>
<evidence type="ECO:0000256" key="7">
    <source>
        <dbReference type="ARBA" id="ARBA00023004"/>
    </source>
</evidence>
<dbReference type="FunFam" id="1.10.630.10:FF:000018">
    <property type="entry name" value="Cytochrome P450 monooxygenase"/>
    <property type="match status" value="1"/>
</dbReference>
<keyword evidence="7 9" id="KW-0408">Iron</keyword>
<dbReference type="GO" id="GO:0005737">
    <property type="term" value="C:cytoplasm"/>
    <property type="evidence" value="ECO:0007669"/>
    <property type="project" value="UniProtKB-SubCell"/>
</dbReference>
<keyword evidence="10" id="KW-0472">Membrane</keyword>
<dbReference type="InterPro" id="IPR036396">
    <property type="entry name" value="Cyt_P450_sf"/>
</dbReference>
<evidence type="ECO:0000256" key="5">
    <source>
        <dbReference type="ARBA" id="ARBA00022723"/>
    </source>
</evidence>
<reference evidence="11 12" key="1">
    <citation type="submission" date="2020-08" db="EMBL/GenBank/DDBJ databases">
        <title>Sequencing the genomes of 1000 actinobacteria strains.</title>
        <authorList>
            <person name="Klenk H.-P."/>
        </authorList>
    </citation>
    <scope>NUCLEOTIDE SEQUENCE [LARGE SCALE GENOMIC DNA]</scope>
    <source>
        <strain evidence="11 12">DSM 45584</strain>
    </source>
</reference>
<keyword evidence="8 9" id="KW-0503">Monooxygenase</keyword>
<dbReference type="GO" id="GO:0005506">
    <property type="term" value="F:iron ion binding"/>
    <property type="evidence" value="ECO:0007669"/>
    <property type="project" value="InterPro"/>
</dbReference>
<dbReference type="AlphaFoldDB" id="A0A840PZF2"/>
<keyword evidence="10" id="KW-0812">Transmembrane</keyword>
<evidence type="ECO:0000256" key="8">
    <source>
        <dbReference type="ARBA" id="ARBA00023033"/>
    </source>
</evidence>
<protein>
    <submittedName>
        <fullName evidence="11">Nocardicin N-oxygenase</fullName>
        <ecNumber evidence="11">1.14.13.-</ecNumber>
    </submittedName>
</protein>
<organism evidence="11 12">
    <name type="scientific">Saccharopolyspora phatthalungensis</name>
    <dbReference type="NCBI Taxonomy" id="664693"/>
    <lineage>
        <taxon>Bacteria</taxon>
        <taxon>Bacillati</taxon>
        <taxon>Actinomycetota</taxon>
        <taxon>Actinomycetes</taxon>
        <taxon>Pseudonocardiales</taxon>
        <taxon>Pseudonocardiaceae</taxon>
        <taxon>Saccharopolyspora</taxon>
    </lineage>
</organism>
<evidence type="ECO:0000256" key="10">
    <source>
        <dbReference type="SAM" id="Phobius"/>
    </source>
</evidence>
<evidence type="ECO:0000313" key="12">
    <source>
        <dbReference type="Proteomes" id="UP000584374"/>
    </source>
</evidence>
<evidence type="ECO:0000256" key="2">
    <source>
        <dbReference type="ARBA" id="ARBA00010617"/>
    </source>
</evidence>
<keyword evidence="3" id="KW-0963">Cytoplasm</keyword>
<dbReference type="InterPro" id="IPR001128">
    <property type="entry name" value="Cyt_P450"/>
</dbReference>
<dbReference type="Gene3D" id="1.10.630.10">
    <property type="entry name" value="Cytochrome P450"/>
    <property type="match status" value="1"/>
</dbReference>
<dbReference type="PANTHER" id="PTHR46696">
    <property type="entry name" value="P450, PUTATIVE (EUROFUNG)-RELATED"/>
    <property type="match status" value="1"/>
</dbReference>
<proteinExistence type="inferred from homology"/>
<sequence>MSDHPQVPTFPFPQPAPAVPSAEFARYRSSTPVLRVSLADGQVAWLVTRHEDIRAVLTSPNFELHAPEKAGDTRAEFMLFDDGARHTRLRRLVAAAFSTHRAEKWRPRVRELVAGILADMTADRASADLMADFALPVPLTVLCDVIGLPVPDRDRMARWAAIPMDPATGDERARAAIQDVEEHIGELVARHRGDGVGLLGQLAEVSTEDGGRLSDDELHSMVVWVLLAGYLTTASTIGGGMLALLRRPERLEQAHRAPEALEPLVEEILRYKLTGAEISSQRRALVDVEVGEVLVRRGEIVIPPLVAANRDPERFCDPDRFDPDRDGNPHLTFGAGLHHCLGASLARVVLQEAIGALVRTLPNVRLAVPVDEISWNPPGTEIDLRALPVAW</sequence>
<name>A0A840PZF2_9PSEU</name>
<dbReference type="InterPro" id="IPR002397">
    <property type="entry name" value="Cyt_P450_B"/>
</dbReference>
<evidence type="ECO:0000256" key="6">
    <source>
        <dbReference type="ARBA" id="ARBA00023002"/>
    </source>
</evidence>
<dbReference type="GO" id="GO:0016705">
    <property type="term" value="F:oxidoreductase activity, acting on paired donors, with incorporation or reduction of molecular oxygen"/>
    <property type="evidence" value="ECO:0007669"/>
    <property type="project" value="InterPro"/>
</dbReference>
<dbReference type="RefSeq" id="WP_184723471.1">
    <property type="nucleotide sequence ID" value="NZ_JACHIW010000001.1"/>
</dbReference>
<dbReference type="EC" id="1.14.13.-" evidence="11"/>
<comment type="subcellular location">
    <subcellularLocation>
        <location evidence="1">Cytoplasm</location>
    </subcellularLocation>
</comment>
<dbReference type="Pfam" id="PF00067">
    <property type="entry name" value="p450"/>
    <property type="match status" value="1"/>
</dbReference>
<dbReference type="PRINTS" id="PR00359">
    <property type="entry name" value="BP450"/>
</dbReference>
<dbReference type="GO" id="GO:0004497">
    <property type="term" value="F:monooxygenase activity"/>
    <property type="evidence" value="ECO:0007669"/>
    <property type="project" value="UniProtKB-KW"/>
</dbReference>